<organism evidence="6">
    <name type="scientific">Capitella teleta</name>
    <name type="common">Polychaete worm</name>
    <dbReference type="NCBI Taxonomy" id="283909"/>
    <lineage>
        <taxon>Eukaryota</taxon>
        <taxon>Metazoa</taxon>
        <taxon>Spiralia</taxon>
        <taxon>Lophotrochozoa</taxon>
        <taxon>Annelida</taxon>
        <taxon>Polychaeta</taxon>
        <taxon>Sedentaria</taxon>
        <taxon>Scolecida</taxon>
        <taxon>Capitellidae</taxon>
        <taxon>Capitella</taxon>
    </lineage>
</organism>
<keyword evidence="4" id="KW-0808">Transferase</keyword>
<dbReference type="Proteomes" id="UP000014760">
    <property type="component" value="Unassembled WGS sequence"/>
</dbReference>
<dbReference type="OrthoDB" id="9973935at2759"/>
<evidence type="ECO:0000313" key="6">
    <source>
        <dbReference type="EMBL" id="ELU12431.1"/>
    </source>
</evidence>
<dbReference type="GO" id="GO:0005737">
    <property type="term" value="C:cytoplasm"/>
    <property type="evidence" value="ECO:0007669"/>
    <property type="project" value="UniProtKB-SubCell"/>
</dbReference>
<keyword evidence="8" id="KW-1185">Reference proteome</keyword>
<reference evidence="7" key="3">
    <citation type="submission" date="2015-06" db="UniProtKB">
        <authorList>
            <consortium name="EnsemblMetazoa"/>
        </authorList>
    </citation>
    <scope>IDENTIFICATION</scope>
</reference>
<dbReference type="InterPro" id="IPR050249">
    <property type="entry name" value="Pseudomonas-type_ThrB"/>
</dbReference>
<dbReference type="EMBL" id="AMQN01019582">
    <property type="status" value="NOT_ANNOTATED_CDS"/>
    <property type="molecule type" value="Genomic_DNA"/>
</dbReference>
<evidence type="ECO:0000313" key="8">
    <source>
        <dbReference type="Proteomes" id="UP000014760"/>
    </source>
</evidence>
<accession>R7V7T2</accession>
<evidence type="ECO:0000256" key="2">
    <source>
        <dbReference type="ARBA" id="ARBA00006219"/>
    </source>
</evidence>
<evidence type="ECO:0000256" key="4">
    <source>
        <dbReference type="ARBA" id="ARBA00022679"/>
    </source>
</evidence>
<keyword evidence="3" id="KW-0963">Cytoplasm</keyword>
<name>R7V7T2_CAPTE</name>
<dbReference type="PANTHER" id="PTHR21064">
    <property type="entry name" value="AMINOGLYCOSIDE PHOSPHOTRANSFERASE DOMAIN-CONTAINING PROTEIN-RELATED"/>
    <property type="match status" value="1"/>
</dbReference>
<reference evidence="8" key="1">
    <citation type="submission" date="2012-12" db="EMBL/GenBank/DDBJ databases">
        <authorList>
            <person name="Hellsten U."/>
            <person name="Grimwood J."/>
            <person name="Chapman J.A."/>
            <person name="Shapiro H."/>
            <person name="Aerts A."/>
            <person name="Otillar R.P."/>
            <person name="Terry A.Y."/>
            <person name="Boore J.L."/>
            <person name="Simakov O."/>
            <person name="Marletaz F."/>
            <person name="Cho S.-J."/>
            <person name="Edsinger-Gonzales E."/>
            <person name="Havlak P."/>
            <person name="Kuo D.-H."/>
            <person name="Larsson T."/>
            <person name="Lv J."/>
            <person name="Arendt D."/>
            <person name="Savage R."/>
            <person name="Osoegawa K."/>
            <person name="de Jong P."/>
            <person name="Lindberg D.R."/>
            <person name="Seaver E.C."/>
            <person name="Weisblat D.A."/>
            <person name="Putnam N.H."/>
            <person name="Grigoriev I.V."/>
            <person name="Rokhsar D.S."/>
        </authorList>
    </citation>
    <scope>NUCLEOTIDE SEQUENCE</scope>
    <source>
        <strain evidence="8">I ESC-2004</strain>
    </source>
</reference>
<dbReference type="Gene3D" id="3.90.1200.10">
    <property type="match status" value="1"/>
</dbReference>
<dbReference type="EnsemblMetazoa" id="CapteT169284">
    <property type="protein sequence ID" value="CapteP169284"/>
    <property type="gene ID" value="CapteG169284"/>
</dbReference>
<dbReference type="EMBL" id="KB295960">
    <property type="protein sequence ID" value="ELU12431.1"/>
    <property type="molecule type" value="Genomic_DNA"/>
</dbReference>
<dbReference type="AlphaFoldDB" id="R7V7T2"/>
<reference evidence="6 8" key="2">
    <citation type="journal article" date="2013" name="Nature">
        <title>Insights into bilaterian evolution from three spiralian genomes.</title>
        <authorList>
            <person name="Simakov O."/>
            <person name="Marletaz F."/>
            <person name="Cho S.J."/>
            <person name="Edsinger-Gonzales E."/>
            <person name="Havlak P."/>
            <person name="Hellsten U."/>
            <person name="Kuo D.H."/>
            <person name="Larsson T."/>
            <person name="Lv J."/>
            <person name="Arendt D."/>
            <person name="Savage R."/>
            <person name="Osoegawa K."/>
            <person name="de Jong P."/>
            <person name="Grimwood J."/>
            <person name="Chapman J.A."/>
            <person name="Shapiro H."/>
            <person name="Aerts A."/>
            <person name="Otillar R.P."/>
            <person name="Terry A.Y."/>
            <person name="Boore J.L."/>
            <person name="Grigoriev I.V."/>
            <person name="Lindberg D.R."/>
            <person name="Seaver E.C."/>
            <person name="Weisblat D.A."/>
            <person name="Putnam N.H."/>
            <person name="Rokhsar D.S."/>
        </authorList>
    </citation>
    <scope>NUCLEOTIDE SEQUENCE</scope>
    <source>
        <strain evidence="6 8">I ESC-2004</strain>
    </source>
</reference>
<dbReference type="STRING" id="283909.R7V7T2"/>
<evidence type="ECO:0000313" key="7">
    <source>
        <dbReference type="EnsemblMetazoa" id="CapteP169284"/>
    </source>
</evidence>
<dbReference type="InterPro" id="IPR011009">
    <property type="entry name" value="Kinase-like_dom_sf"/>
</dbReference>
<keyword evidence="5" id="KW-0418">Kinase</keyword>
<comment type="subcellular location">
    <subcellularLocation>
        <location evidence="1">Cytoplasm</location>
    </subcellularLocation>
</comment>
<dbReference type="GO" id="GO:0019202">
    <property type="term" value="F:amino acid kinase activity"/>
    <property type="evidence" value="ECO:0007669"/>
    <property type="project" value="TreeGrafter"/>
</dbReference>
<evidence type="ECO:0000256" key="3">
    <source>
        <dbReference type="ARBA" id="ARBA00022490"/>
    </source>
</evidence>
<dbReference type="PANTHER" id="PTHR21064:SF1">
    <property type="entry name" value="HYDROXYLYSINE KINASE"/>
    <property type="match status" value="1"/>
</dbReference>
<evidence type="ECO:0000256" key="5">
    <source>
        <dbReference type="ARBA" id="ARBA00022777"/>
    </source>
</evidence>
<dbReference type="SUPFAM" id="SSF56112">
    <property type="entry name" value="Protein kinase-like (PK-like)"/>
    <property type="match status" value="1"/>
</dbReference>
<proteinExistence type="inferred from homology"/>
<evidence type="ECO:0000256" key="1">
    <source>
        <dbReference type="ARBA" id="ARBA00004496"/>
    </source>
</evidence>
<dbReference type="HOGENOM" id="CLU_1116649_0_0_1"/>
<sequence>MTTKDRNDITPDNSVDFVEQKLRDIFDVVPVSIQPLKGHVDQNFLVEIDNAKFVFKLKEMKEGIFIEEFKSQIRFMMFLNGNGFVTPTIIPTLNGQMYHQEGGIIHADFHDSNIILLSQPRHKDPKGKYGIIDYGETIASLFLFDVAITVSYFMMISTLDDFIERGACVLAGYLSKRSMSTGEKKAFFVCVCAAYCRELVLCNKDFHVQGRQNEYLMTSMATGWPQLKKLRTHPEEFHAVFEKVLDIGE</sequence>
<comment type="similarity">
    <text evidence="2">Belongs to the aminoglycoside phosphotransferase family.</text>
</comment>
<gene>
    <name evidence="6" type="ORF">CAPTEDRAFT_169284</name>
</gene>
<protein>
    <submittedName>
        <fullName evidence="6 7">Uncharacterized protein</fullName>
    </submittedName>
</protein>